<dbReference type="EMBL" id="VTPC01001956">
    <property type="protein sequence ID" value="KAF2900885.1"/>
    <property type="molecule type" value="Genomic_DNA"/>
</dbReference>
<dbReference type="InterPro" id="IPR057736">
    <property type="entry name" value="SAF_PseI/NeuA/NeuB"/>
</dbReference>
<protein>
    <recommendedName>
        <fullName evidence="1">AFP-like domain-containing protein</fullName>
    </recommendedName>
</protein>
<dbReference type="Pfam" id="PF08666">
    <property type="entry name" value="SAF"/>
    <property type="match status" value="1"/>
</dbReference>
<name>A0A8K0GDP7_IGNLU</name>
<dbReference type="OrthoDB" id="9928645at2759"/>
<dbReference type="PANTHER" id="PTHR42966:SF1">
    <property type="entry name" value="SIALIC ACID SYNTHASE"/>
    <property type="match status" value="1"/>
</dbReference>
<dbReference type="GO" id="GO:0016051">
    <property type="term" value="P:carbohydrate biosynthetic process"/>
    <property type="evidence" value="ECO:0007669"/>
    <property type="project" value="InterPro"/>
</dbReference>
<accession>A0A8K0GDP7</accession>
<dbReference type="InterPro" id="IPR006190">
    <property type="entry name" value="SAF_AFP_Neu5Ac"/>
</dbReference>
<dbReference type="Gene3D" id="3.90.1210.10">
    <property type="entry name" value="Antifreeze-like/N-acetylneuraminic acid synthase C-terminal domain"/>
    <property type="match status" value="1"/>
</dbReference>
<organism evidence="2 3">
    <name type="scientific">Ignelater luminosus</name>
    <name type="common">Cucubano</name>
    <name type="synonym">Pyrophorus luminosus</name>
    <dbReference type="NCBI Taxonomy" id="2038154"/>
    <lineage>
        <taxon>Eukaryota</taxon>
        <taxon>Metazoa</taxon>
        <taxon>Ecdysozoa</taxon>
        <taxon>Arthropoda</taxon>
        <taxon>Hexapoda</taxon>
        <taxon>Insecta</taxon>
        <taxon>Pterygota</taxon>
        <taxon>Neoptera</taxon>
        <taxon>Endopterygota</taxon>
        <taxon>Coleoptera</taxon>
        <taxon>Polyphaga</taxon>
        <taxon>Elateriformia</taxon>
        <taxon>Elateroidea</taxon>
        <taxon>Elateridae</taxon>
        <taxon>Agrypninae</taxon>
        <taxon>Pyrophorini</taxon>
        <taxon>Ignelater</taxon>
    </lineage>
</organism>
<evidence type="ECO:0000313" key="3">
    <source>
        <dbReference type="Proteomes" id="UP000801492"/>
    </source>
</evidence>
<dbReference type="Gene3D" id="3.20.20.70">
    <property type="entry name" value="Aldolase class I"/>
    <property type="match status" value="2"/>
</dbReference>
<dbReference type="GO" id="GO:0047444">
    <property type="term" value="F:N-acylneuraminate-9-phosphate synthase activity"/>
    <property type="evidence" value="ECO:0007669"/>
    <property type="project" value="TreeGrafter"/>
</dbReference>
<feature type="domain" description="AFP-like" evidence="1">
    <location>
        <begin position="212"/>
        <end position="269"/>
    </location>
</feature>
<dbReference type="PANTHER" id="PTHR42966">
    <property type="entry name" value="N-ACETYLNEURAMINATE SYNTHASE"/>
    <property type="match status" value="1"/>
</dbReference>
<dbReference type="SUPFAM" id="SSF51569">
    <property type="entry name" value="Aldolase"/>
    <property type="match status" value="1"/>
</dbReference>
<evidence type="ECO:0000259" key="1">
    <source>
        <dbReference type="PROSITE" id="PS50844"/>
    </source>
</evidence>
<dbReference type="InterPro" id="IPR013132">
    <property type="entry name" value="PseI/NeuA/B-like_N"/>
</dbReference>
<keyword evidence="3" id="KW-1185">Reference proteome</keyword>
<dbReference type="InterPro" id="IPR036732">
    <property type="entry name" value="AFP_Neu5c_C_sf"/>
</dbReference>
<dbReference type="Proteomes" id="UP000801492">
    <property type="component" value="Unassembled WGS sequence"/>
</dbReference>
<dbReference type="PROSITE" id="PS50844">
    <property type="entry name" value="AFP_LIKE"/>
    <property type="match status" value="1"/>
</dbReference>
<dbReference type="AlphaFoldDB" id="A0A8K0GDP7"/>
<evidence type="ECO:0000313" key="2">
    <source>
        <dbReference type="EMBL" id="KAF2900885.1"/>
    </source>
</evidence>
<comment type="caution">
    <text evidence="2">The sequence shown here is derived from an EMBL/GenBank/DDBJ whole genome shotgun (WGS) entry which is preliminary data.</text>
</comment>
<proteinExistence type="predicted"/>
<reference evidence="2" key="1">
    <citation type="submission" date="2019-08" db="EMBL/GenBank/DDBJ databases">
        <title>The genome of the North American firefly Photinus pyralis.</title>
        <authorList>
            <consortium name="Photinus pyralis genome working group"/>
            <person name="Fallon T.R."/>
            <person name="Sander Lower S.E."/>
            <person name="Weng J.-K."/>
        </authorList>
    </citation>
    <scope>NUCLEOTIDE SEQUENCE</scope>
    <source>
        <strain evidence="2">TRF0915ILg1</strain>
        <tissue evidence="2">Whole body</tissue>
    </source>
</reference>
<sequence length="269" mass="30269">MAQDLFISENKIIGKNHPTFIIAEIGQNHQGNIDTAKILIEMAKESGADCVKFQKTCIREKFNKAALNRPYVNVNSWGETYGEHKAHLEFTEQQFIELKKFALDIGILFSASPMDLTSLRFLESIDVPFIKIGSGDCNNIQLLEAAASTNIPVIISTGMQDLPTGSDHICSLEPCEFKLMVQKIRTLETAVGTSMKRLLECEIPCRDKLKKSLVLARYLFKGRRINKYDLKIKVAEPPGIDASLLNEVVGKKLKRDMREDETLTEDCFV</sequence>
<dbReference type="SUPFAM" id="SSF51269">
    <property type="entry name" value="AFP III-like domain"/>
    <property type="match status" value="1"/>
</dbReference>
<dbReference type="InterPro" id="IPR013785">
    <property type="entry name" value="Aldolase_TIM"/>
</dbReference>
<dbReference type="CDD" id="cd11615">
    <property type="entry name" value="SAF_NeuB_like"/>
    <property type="match status" value="1"/>
</dbReference>
<dbReference type="InterPro" id="IPR051690">
    <property type="entry name" value="PseI-like"/>
</dbReference>
<dbReference type="InterPro" id="IPR013974">
    <property type="entry name" value="SAF"/>
</dbReference>
<gene>
    <name evidence="2" type="ORF">ILUMI_05290</name>
</gene>
<dbReference type="Pfam" id="PF03102">
    <property type="entry name" value="NeuB"/>
    <property type="match status" value="1"/>
</dbReference>